<evidence type="ECO:0000313" key="3">
    <source>
        <dbReference type="Proteomes" id="UP000327013"/>
    </source>
</evidence>
<reference evidence="2 3" key="1">
    <citation type="submission" date="2019-06" db="EMBL/GenBank/DDBJ databases">
        <title>A chromosomal-level reference genome of Carpinus fangiana (Coryloideae, Betulaceae).</title>
        <authorList>
            <person name="Yang X."/>
            <person name="Wang Z."/>
            <person name="Zhang L."/>
            <person name="Hao G."/>
            <person name="Liu J."/>
            <person name="Yang Y."/>
        </authorList>
    </citation>
    <scope>NUCLEOTIDE SEQUENCE [LARGE SCALE GENOMIC DNA]</scope>
    <source>
        <strain evidence="2">Cfa_2016G</strain>
        <tissue evidence="2">Leaf</tissue>
    </source>
</reference>
<proteinExistence type="predicted"/>
<dbReference type="PANTHER" id="PTHR31672">
    <property type="entry name" value="BNACNNG10540D PROTEIN"/>
    <property type="match status" value="1"/>
</dbReference>
<dbReference type="NCBIfam" id="TIGR01640">
    <property type="entry name" value="F_box_assoc_1"/>
    <property type="match status" value="1"/>
</dbReference>
<organism evidence="2 3">
    <name type="scientific">Carpinus fangiana</name>
    <dbReference type="NCBI Taxonomy" id="176857"/>
    <lineage>
        <taxon>Eukaryota</taxon>
        <taxon>Viridiplantae</taxon>
        <taxon>Streptophyta</taxon>
        <taxon>Embryophyta</taxon>
        <taxon>Tracheophyta</taxon>
        <taxon>Spermatophyta</taxon>
        <taxon>Magnoliopsida</taxon>
        <taxon>eudicotyledons</taxon>
        <taxon>Gunneridae</taxon>
        <taxon>Pentapetalae</taxon>
        <taxon>rosids</taxon>
        <taxon>fabids</taxon>
        <taxon>Fagales</taxon>
        <taxon>Betulaceae</taxon>
        <taxon>Carpinus</taxon>
    </lineage>
</organism>
<dbReference type="EMBL" id="CM017321">
    <property type="protein sequence ID" value="KAE7995683.1"/>
    <property type="molecule type" value="Genomic_DNA"/>
</dbReference>
<dbReference type="Proteomes" id="UP000327013">
    <property type="component" value="Chromosome 1"/>
</dbReference>
<evidence type="ECO:0000313" key="2">
    <source>
        <dbReference type="EMBL" id="KAE7995683.1"/>
    </source>
</evidence>
<feature type="domain" description="F-box associated beta-propeller type 1" evidence="1">
    <location>
        <begin position="5"/>
        <end position="262"/>
    </location>
</feature>
<sequence length="292" mass="33426">MEEGEIFVVGCCNGLVCLHGFSIYHFNVVIWNPATKETKVIPESNVPQFRGGYICGIGFGFDAKTNDYKIIKIHFLLHPESNSRNYAYQKGVYSLSSNSWRKLDGHWEYTRSPFITDDCKGQMTYINGVASWTAASDDWAGVLSFDMSEEVFLETPLPDDVTRNRHLHVGNELFVLNESIGMAVKIWCEDWLQFRFDIWSLLEVGVKDSWTKLFTIGPCMGITRPLGFWKNNTMFMETFQENSRRVVLYDPSTKQMTNLQIHPGVTFSSQLVTYIDTLVSVKGGNEFEEQDI</sequence>
<protein>
    <recommendedName>
        <fullName evidence="1">F-box associated beta-propeller type 1 domain-containing protein</fullName>
    </recommendedName>
</protein>
<name>A0A5N6QBW1_9ROSI</name>
<dbReference type="AlphaFoldDB" id="A0A5N6QBW1"/>
<gene>
    <name evidence="2" type="ORF">FH972_000454</name>
</gene>
<accession>A0A5N6QBW1</accession>
<dbReference type="InterPro" id="IPR050796">
    <property type="entry name" value="SCF_F-box_component"/>
</dbReference>
<evidence type="ECO:0000259" key="1">
    <source>
        <dbReference type="Pfam" id="PF07734"/>
    </source>
</evidence>
<dbReference type="PANTHER" id="PTHR31672:SF10">
    <property type="entry name" value="F-BOX DOMAIN-CONTAINING PROTEIN"/>
    <property type="match status" value="1"/>
</dbReference>
<dbReference type="InterPro" id="IPR006527">
    <property type="entry name" value="F-box-assoc_dom_typ1"/>
</dbReference>
<dbReference type="InterPro" id="IPR017451">
    <property type="entry name" value="F-box-assoc_interact_dom"/>
</dbReference>
<keyword evidence="3" id="KW-1185">Reference proteome</keyword>
<dbReference type="OrthoDB" id="1867629at2759"/>
<dbReference type="Pfam" id="PF07734">
    <property type="entry name" value="FBA_1"/>
    <property type="match status" value="1"/>
</dbReference>